<accession>A0A671WME8</accession>
<feature type="binding site" evidence="7">
    <location>
        <position position="54"/>
    </location>
    <ligand>
        <name>Ca(2+)</name>
        <dbReference type="ChEBI" id="CHEBI:29108"/>
        <label>1</label>
    </ligand>
</feature>
<feature type="binding site" evidence="7">
    <location>
        <position position="58"/>
    </location>
    <ligand>
        <name>Ca(2+)</name>
        <dbReference type="ChEBI" id="CHEBI:29108"/>
        <label>1</label>
    </ligand>
</feature>
<evidence type="ECO:0000256" key="1">
    <source>
        <dbReference type="ARBA" id="ARBA00009753"/>
    </source>
</evidence>
<dbReference type="GO" id="GO:0005737">
    <property type="term" value="C:cytoplasm"/>
    <property type="evidence" value="ECO:0007669"/>
    <property type="project" value="TreeGrafter"/>
</dbReference>
<reference evidence="10" key="1">
    <citation type="submission" date="2021-04" db="EMBL/GenBank/DDBJ databases">
        <authorList>
            <consortium name="Wellcome Sanger Institute Data Sharing"/>
        </authorList>
    </citation>
    <scope>NUCLEOTIDE SEQUENCE [LARGE SCALE GENOMIC DNA]</scope>
</reference>
<gene>
    <name evidence="10" type="primary">PVALB</name>
    <name evidence="10" type="synonym">pvalb6</name>
</gene>
<evidence type="ECO:0000256" key="5">
    <source>
        <dbReference type="ARBA" id="ARBA00023179"/>
    </source>
</evidence>
<dbReference type="Gene3D" id="1.10.238.10">
    <property type="entry name" value="EF-hand"/>
    <property type="match status" value="1"/>
</dbReference>
<keyword evidence="4 7" id="KW-0106">Calcium</keyword>
<dbReference type="CDD" id="cd16254">
    <property type="entry name" value="EFh_parvalbumin_alpha"/>
    <property type="match status" value="1"/>
</dbReference>
<comment type="similarity">
    <text evidence="1 8">Belongs to the parvalbumin family.</text>
</comment>
<reference evidence="10" key="2">
    <citation type="submission" date="2025-08" db="UniProtKB">
        <authorList>
            <consortium name="Ensembl"/>
        </authorList>
    </citation>
    <scope>IDENTIFICATION</scope>
</reference>
<comment type="function">
    <text evidence="6 8">In muscle, parvalbumin is thought to be involved in relaxation after contraction. It binds two calcium ions.</text>
</comment>
<dbReference type="PROSITE" id="PS50222">
    <property type="entry name" value="EF_HAND_2"/>
    <property type="match status" value="1"/>
</dbReference>
<evidence type="ECO:0000256" key="7">
    <source>
        <dbReference type="PIRSR" id="PIRSR608080-1"/>
    </source>
</evidence>
<dbReference type="InterPro" id="IPR018247">
    <property type="entry name" value="EF_Hand_1_Ca_BS"/>
</dbReference>
<proteinExistence type="inferred from homology"/>
<organism evidence="10 11">
    <name type="scientific">Sparus aurata</name>
    <name type="common">Gilthead sea bream</name>
    <dbReference type="NCBI Taxonomy" id="8175"/>
    <lineage>
        <taxon>Eukaryota</taxon>
        <taxon>Metazoa</taxon>
        <taxon>Chordata</taxon>
        <taxon>Craniata</taxon>
        <taxon>Vertebrata</taxon>
        <taxon>Euteleostomi</taxon>
        <taxon>Actinopterygii</taxon>
        <taxon>Neopterygii</taxon>
        <taxon>Teleostei</taxon>
        <taxon>Neoteleostei</taxon>
        <taxon>Acanthomorphata</taxon>
        <taxon>Eupercaria</taxon>
        <taxon>Spariformes</taxon>
        <taxon>Sparidae</taxon>
        <taxon>Sparus</taxon>
    </lineage>
</organism>
<dbReference type="PROSITE" id="PS00018">
    <property type="entry name" value="EF_HAND_1"/>
    <property type="match status" value="1"/>
</dbReference>
<feature type="binding site" evidence="7">
    <location>
        <position position="52"/>
    </location>
    <ligand>
        <name>Ca(2+)</name>
        <dbReference type="ChEBI" id="CHEBI:29108"/>
        <label>1</label>
    </ligand>
</feature>
<evidence type="ECO:0000256" key="4">
    <source>
        <dbReference type="ARBA" id="ARBA00022837"/>
    </source>
</evidence>
<keyword evidence="2 7" id="KW-0479">Metal-binding</keyword>
<feature type="binding site" evidence="7">
    <location>
        <position position="95"/>
    </location>
    <ligand>
        <name>Ca(2+)</name>
        <dbReference type="ChEBI" id="CHEBI:29108"/>
        <label>2</label>
    </ligand>
</feature>
<protein>
    <recommendedName>
        <fullName evidence="8">Parvalbumin</fullName>
    </recommendedName>
</protein>
<feature type="binding site" evidence="7">
    <location>
        <position position="63"/>
    </location>
    <ligand>
        <name>Ca(2+)</name>
        <dbReference type="ChEBI" id="CHEBI:29108"/>
        <label>1</label>
    </ligand>
</feature>
<dbReference type="InterPro" id="IPR011992">
    <property type="entry name" value="EF-hand-dom_pair"/>
</dbReference>
<feature type="binding site" evidence="7">
    <location>
        <position position="91"/>
    </location>
    <ligand>
        <name>Ca(2+)</name>
        <dbReference type="ChEBI" id="CHEBI:29108"/>
        <label>2</label>
    </ligand>
</feature>
<dbReference type="FunCoup" id="A0A671WME8">
    <property type="interactions" value="348"/>
</dbReference>
<dbReference type="FunFam" id="1.10.238.10:FF:000060">
    <property type="entry name" value="Parvalbumin, thymic"/>
    <property type="match status" value="1"/>
</dbReference>
<dbReference type="InterPro" id="IPR008080">
    <property type="entry name" value="Parvalbumin"/>
</dbReference>
<sequence>MAMSSILNADDIKKALDAFAAADSFDYRKFFDMVGLKAKSSDDVKKVFKVLDADNSGFIEEEELKFVLKGFAKDGRDLTDKETKAFLNAADKDGDGKIGVDGKHQILLVGASRGHANRQHECGERESDKHRQTVFMCCRPRFTTHLFTGCKTAASLWVHSFQTATSVSS</sequence>
<keyword evidence="3" id="KW-0677">Repeat</keyword>
<dbReference type="Pfam" id="PF13499">
    <property type="entry name" value="EF-hand_7"/>
    <property type="match status" value="1"/>
</dbReference>
<evidence type="ECO:0000256" key="8">
    <source>
        <dbReference type="RuleBase" id="RU368048"/>
    </source>
</evidence>
<dbReference type="SMART" id="SM00054">
    <property type="entry name" value="EFh"/>
    <property type="match status" value="1"/>
</dbReference>
<dbReference type="AlphaFoldDB" id="A0A671WME8"/>
<feature type="domain" description="EF-hand" evidence="9">
    <location>
        <begin position="39"/>
        <end position="74"/>
    </location>
</feature>
<evidence type="ECO:0000259" key="9">
    <source>
        <dbReference type="PROSITE" id="PS50222"/>
    </source>
</evidence>
<name>A0A671WME8_SPAAU</name>
<evidence type="ECO:0000313" key="11">
    <source>
        <dbReference type="Proteomes" id="UP000472265"/>
    </source>
</evidence>
<dbReference type="PANTHER" id="PTHR11653">
    <property type="entry name" value="PARVALBUMIN ALPHA"/>
    <property type="match status" value="1"/>
</dbReference>
<dbReference type="PANTHER" id="PTHR11653:SF2">
    <property type="entry name" value="PARVALBUMIN ALPHA"/>
    <property type="match status" value="1"/>
</dbReference>
<dbReference type="InterPro" id="IPR002048">
    <property type="entry name" value="EF_hand_dom"/>
</dbReference>
<keyword evidence="11" id="KW-1185">Reference proteome</keyword>
<dbReference type="SUPFAM" id="SSF47473">
    <property type="entry name" value="EF-hand"/>
    <property type="match status" value="1"/>
</dbReference>
<dbReference type="Proteomes" id="UP000472265">
    <property type="component" value="Chromosome 23"/>
</dbReference>
<dbReference type="Ensembl" id="ENSSAUT00010041240.1">
    <property type="protein sequence ID" value="ENSSAUP00010039113.1"/>
    <property type="gene ID" value="ENSSAUG00010016499.1"/>
</dbReference>
<reference evidence="10" key="3">
    <citation type="submission" date="2025-09" db="UniProtKB">
        <authorList>
            <consortium name="Ensembl"/>
        </authorList>
    </citation>
    <scope>IDENTIFICATION</scope>
</reference>
<feature type="binding site" evidence="7">
    <location>
        <position position="56"/>
    </location>
    <ligand>
        <name>Ca(2+)</name>
        <dbReference type="ChEBI" id="CHEBI:29108"/>
        <label>1</label>
    </ligand>
</feature>
<dbReference type="PRINTS" id="PR01697">
    <property type="entry name" value="PARVALBUMIN"/>
</dbReference>
<feature type="binding site" evidence="7">
    <location>
        <position position="97"/>
    </location>
    <ligand>
        <name>Ca(2+)</name>
        <dbReference type="ChEBI" id="CHEBI:29108"/>
        <label>2</label>
    </ligand>
</feature>
<dbReference type="InParanoid" id="A0A671WME8"/>
<keyword evidence="5" id="KW-0514">Muscle protein</keyword>
<feature type="binding site" evidence="7">
    <location>
        <position position="93"/>
    </location>
    <ligand>
        <name>Ca(2+)</name>
        <dbReference type="ChEBI" id="CHEBI:29108"/>
        <label>2</label>
    </ligand>
</feature>
<dbReference type="GeneTree" id="ENSGT00940000159653"/>
<evidence type="ECO:0000256" key="2">
    <source>
        <dbReference type="ARBA" id="ARBA00022723"/>
    </source>
</evidence>
<evidence type="ECO:0000256" key="6">
    <source>
        <dbReference type="ARBA" id="ARBA00025308"/>
    </source>
</evidence>
<evidence type="ECO:0000256" key="3">
    <source>
        <dbReference type="ARBA" id="ARBA00022737"/>
    </source>
</evidence>
<dbReference type="GO" id="GO:0005509">
    <property type="term" value="F:calcium ion binding"/>
    <property type="evidence" value="ECO:0007669"/>
    <property type="project" value="UniProtKB-UniRule"/>
</dbReference>
<evidence type="ECO:0000313" key="10">
    <source>
        <dbReference type="Ensembl" id="ENSSAUP00010039113.1"/>
    </source>
</evidence>